<evidence type="ECO:0000313" key="1">
    <source>
        <dbReference type="EMBL" id="TQM40169.1"/>
    </source>
</evidence>
<proteinExistence type="predicted"/>
<protein>
    <recommendedName>
        <fullName evidence="3">LysM domain-containing protein</fullName>
    </recommendedName>
</protein>
<gene>
    <name evidence="1" type="ORF">BC670_1041</name>
</gene>
<evidence type="ECO:0008006" key="3">
    <source>
        <dbReference type="Google" id="ProtNLM"/>
    </source>
</evidence>
<dbReference type="AlphaFoldDB" id="A0A543G291"/>
<sequence>MGKEVKICFMSIIKPFVKYSLKEGDTVESVAKQFDVSVNRLIIMHDICVEMHDKIKNPENGFPKHLTEIFITSETLEDYTKKQLMLRHRTPKIIFYRPTNKKLEYGVQFSINDNDAVSILKFQTSIQYIERTEDKLNFILAIDRTSTTYFNDEDTSIIADELAALMASVLYPLQIIATAQGQFIGLNNYEAIIKRWGIVKEKILKIYEGEWINNYITLNESTLADENLLFQSLQKDWFLAAYFNAIYTDHTNEYAIERAIHFPVIAQISPLQFTVNQTLNEYLDDNGNVVIEQRGTLSDDRNKEDLENNLNEAIYGLMHPEDKKANGTFISKYFLNPTNNLIDTLFIASSIELDKPQKIEIVISKIENN</sequence>
<dbReference type="Proteomes" id="UP000320773">
    <property type="component" value="Unassembled WGS sequence"/>
</dbReference>
<dbReference type="EMBL" id="VFPJ01000001">
    <property type="protein sequence ID" value="TQM40169.1"/>
    <property type="molecule type" value="Genomic_DNA"/>
</dbReference>
<reference evidence="1 2" key="1">
    <citation type="submission" date="2019-06" db="EMBL/GenBank/DDBJ databases">
        <title>Genomic Encyclopedia of Archaeal and Bacterial Type Strains, Phase II (KMG-II): from individual species to whole genera.</title>
        <authorList>
            <person name="Goeker M."/>
        </authorList>
    </citation>
    <scope>NUCLEOTIDE SEQUENCE [LARGE SCALE GENOMIC DNA]</scope>
    <source>
        <strain evidence="1 2">DSM 24789</strain>
    </source>
</reference>
<organism evidence="1 2">
    <name type="scientific">Flavobacterium branchiophilum</name>
    <dbReference type="NCBI Taxonomy" id="55197"/>
    <lineage>
        <taxon>Bacteria</taxon>
        <taxon>Pseudomonadati</taxon>
        <taxon>Bacteroidota</taxon>
        <taxon>Flavobacteriia</taxon>
        <taxon>Flavobacteriales</taxon>
        <taxon>Flavobacteriaceae</taxon>
        <taxon>Flavobacterium</taxon>
    </lineage>
</organism>
<comment type="caution">
    <text evidence="1">The sequence shown here is derived from an EMBL/GenBank/DDBJ whole genome shotgun (WGS) entry which is preliminary data.</text>
</comment>
<evidence type="ECO:0000313" key="2">
    <source>
        <dbReference type="Proteomes" id="UP000320773"/>
    </source>
</evidence>
<name>A0A543G291_9FLAO</name>
<accession>A0A543G291</accession>